<feature type="domain" description="Rab-GAP TBC" evidence="6">
    <location>
        <begin position="33"/>
        <end position="229"/>
    </location>
</feature>
<dbReference type="AlphaFoldDB" id="A0A0A8LDS9"/>
<dbReference type="FunFam" id="1.10.472.80:FF:000026">
    <property type="entry name" value="Mitotic check point protein (Bub2)"/>
    <property type="match status" value="1"/>
</dbReference>
<dbReference type="Gene3D" id="1.10.472.80">
    <property type="entry name" value="Ypt/Rab-GAP domain of gyp1p, domain 3"/>
    <property type="match status" value="1"/>
</dbReference>
<dbReference type="InterPro" id="IPR000195">
    <property type="entry name" value="Rab-GAP-TBC_dom"/>
</dbReference>
<dbReference type="GO" id="GO:0044732">
    <property type="term" value="C:mitotic spindle pole body"/>
    <property type="evidence" value="ECO:0007669"/>
    <property type="project" value="TreeGrafter"/>
</dbReference>
<evidence type="ECO:0000313" key="8">
    <source>
        <dbReference type="Proteomes" id="UP000031516"/>
    </source>
</evidence>
<dbReference type="PANTHER" id="PTHR22957:SF263">
    <property type="entry name" value="MITOTIC CHECK POINT PROTEIN BUB2"/>
    <property type="match status" value="1"/>
</dbReference>
<dbReference type="Proteomes" id="UP000031516">
    <property type="component" value="Unassembled WGS sequence"/>
</dbReference>
<gene>
    <name evidence="7" type="ORF">KLDO_g4740B</name>
</gene>
<keyword evidence="3" id="KW-0206">Cytoskeleton</keyword>
<name>A0A0A8LDS9_9SACH</name>
<dbReference type="PANTHER" id="PTHR22957">
    <property type="entry name" value="TBC1 DOMAIN FAMILY MEMBER GTPASE-ACTIVATING PROTEIN"/>
    <property type="match status" value="1"/>
</dbReference>
<proteinExistence type="inferred from homology"/>
<evidence type="ECO:0000259" key="6">
    <source>
        <dbReference type="PROSITE" id="PS50086"/>
    </source>
</evidence>
<dbReference type="GO" id="GO:0005096">
    <property type="term" value="F:GTPase activator activity"/>
    <property type="evidence" value="ECO:0007669"/>
    <property type="project" value="TreeGrafter"/>
</dbReference>
<sequence>MSIEKFISQPPLIVHSSLSQLRYLVLSEGLSDEDHQRTRSHVWSILSRASLEKCTQEYLRLVQLGPPPSNWISKIKNDTFRTLSTDEKFKNKVAESQLIRVLSCFSWDVLDHNQTHDGPTLSPYVQGMNVLLAPFLYVCPTEPIAYKLFDTLCFQMIPTYLNQSLSGVHVAAKLLDRCLKIIDPKLSKFLAENLLTAEIFGIPSILTLSACNKPLDQVIKLWDFMFAYGFHMNILFIVAQLVINRQAIMVSASPMNLLRDTPAINADEIITLGVGFLAKLPDSLYKNLVDHLTDESIKLSTHL</sequence>
<dbReference type="Pfam" id="PF00566">
    <property type="entry name" value="RabGAP-TBC"/>
    <property type="match status" value="1"/>
</dbReference>
<evidence type="ECO:0000256" key="3">
    <source>
        <dbReference type="ARBA" id="ARBA00023212"/>
    </source>
</evidence>
<comment type="subcellular location">
    <subcellularLocation>
        <location evidence="1">Cytoplasm</location>
        <location evidence="1">Cytoskeleton</location>
    </subcellularLocation>
</comment>
<dbReference type="OrthoDB" id="10263206at2759"/>
<keyword evidence="4" id="KW-0131">Cell cycle</keyword>
<evidence type="ECO:0000256" key="2">
    <source>
        <dbReference type="ARBA" id="ARBA00022490"/>
    </source>
</evidence>
<dbReference type="SUPFAM" id="SSF47923">
    <property type="entry name" value="Ypt/Rab-GAP domain of gyp1p"/>
    <property type="match status" value="2"/>
</dbReference>
<reference evidence="7 8" key="1">
    <citation type="submission" date="2014-03" db="EMBL/GenBank/DDBJ databases">
        <title>The genome of Kluyveromyces dobzhanskii.</title>
        <authorList>
            <person name="Nystedt B."/>
            <person name="Astrom S."/>
        </authorList>
    </citation>
    <scope>NUCLEOTIDE SEQUENCE [LARGE SCALE GENOMIC DNA]</scope>
    <source>
        <strain evidence="7 8">CBS 2104</strain>
    </source>
</reference>
<keyword evidence="2" id="KW-0963">Cytoplasm</keyword>
<dbReference type="GO" id="GO:1990334">
    <property type="term" value="C:Bfa1-Bub2 complex"/>
    <property type="evidence" value="ECO:0007669"/>
    <property type="project" value="UniProtKB-ARBA"/>
</dbReference>
<organism evidence="7 8">
    <name type="scientific">Kluyveromyces dobzhanskii CBS 2104</name>
    <dbReference type="NCBI Taxonomy" id="1427455"/>
    <lineage>
        <taxon>Eukaryota</taxon>
        <taxon>Fungi</taxon>
        <taxon>Dikarya</taxon>
        <taxon>Ascomycota</taxon>
        <taxon>Saccharomycotina</taxon>
        <taxon>Saccharomycetes</taxon>
        <taxon>Saccharomycetales</taxon>
        <taxon>Saccharomycetaceae</taxon>
        <taxon>Kluyveromyces</taxon>
    </lineage>
</organism>
<comment type="caution">
    <text evidence="7">The sequence shown here is derived from an EMBL/GenBank/DDBJ whole genome shotgun (WGS) entry which is preliminary data.</text>
</comment>
<dbReference type="SMART" id="SM00164">
    <property type="entry name" value="TBC"/>
    <property type="match status" value="1"/>
</dbReference>
<dbReference type="GO" id="GO:0031030">
    <property type="term" value="P:negative regulation of septation initiation signaling"/>
    <property type="evidence" value="ECO:0007669"/>
    <property type="project" value="TreeGrafter"/>
</dbReference>
<dbReference type="Gene3D" id="1.10.8.270">
    <property type="entry name" value="putative rabgap domain of human tbc1 domain family member 14 like domains"/>
    <property type="match status" value="1"/>
</dbReference>
<evidence type="ECO:0000313" key="7">
    <source>
        <dbReference type="EMBL" id="CDO96542.1"/>
    </source>
</evidence>
<dbReference type="FunFam" id="1.10.8.270:FF:000035">
    <property type="entry name" value="Cell cycle arrest protein BUB2"/>
    <property type="match status" value="1"/>
</dbReference>
<evidence type="ECO:0000256" key="4">
    <source>
        <dbReference type="ARBA" id="ARBA00023306"/>
    </source>
</evidence>
<evidence type="ECO:0000256" key="5">
    <source>
        <dbReference type="ARBA" id="ARBA00061049"/>
    </source>
</evidence>
<comment type="similarity">
    <text evidence="5">Belongs to the BUB2 family.</text>
</comment>
<evidence type="ECO:0000256" key="1">
    <source>
        <dbReference type="ARBA" id="ARBA00004245"/>
    </source>
</evidence>
<dbReference type="InterPro" id="IPR035969">
    <property type="entry name" value="Rab-GAP_TBC_sf"/>
</dbReference>
<dbReference type="PROSITE" id="PS50086">
    <property type="entry name" value="TBC_RABGAP"/>
    <property type="match status" value="1"/>
</dbReference>
<accession>A0A0A8LDS9</accession>
<protein>
    <submittedName>
        <fullName evidence="7">WGS project CCBQ000000000 data, contig 00058</fullName>
    </submittedName>
</protein>
<keyword evidence="8" id="KW-1185">Reference proteome</keyword>
<dbReference type="EMBL" id="CCBQ010000047">
    <property type="protein sequence ID" value="CDO96542.1"/>
    <property type="molecule type" value="Genomic_DNA"/>
</dbReference>